<proteinExistence type="predicted"/>
<dbReference type="SUPFAM" id="SSF158472">
    <property type="entry name" value="HAMP domain-like"/>
    <property type="match status" value="1"/>
</dbReference>
<dbReference type="GO" id="GO:0007165">
    <property type="term" value="P:signal transduction"/>
    <property type="evidence" value="ECO:0007669"/>
    <property type="project" value="InterPro"/>
</dbReference>
<evidence type="ECO:0000256" key="9">
    <source>
        <dbReference type="ARBA" id="ARBA00022777"/>
    </source>
</evidence>
<dbReference type="CDD" id="cd12915">
    <property type="entry name" value="PDC2_DGC_like"/>
    <property type="match status" value="1"/>
</dbReference>
<sequence>MSLRRRMYAMGVVGLVPLLAAGSWNEWSNRALREAELRTNLVEEATYVASEFQRQIEGVQSLLLTLSVIPVVRGTGVISCDQLFDLVRPQNPVLAAIGATDRQGNVICASDRQPGELLPPIADRPHFRKAMETRRPALGAYAYGRRTARHVIHVAVPYDDSAGTLAGVVFASVSLDVIARRHDLPQWNASKVITVIDGEGAIIMRQPDYARFVGQRIEDGRWNRLRSFTTPGNYDAVSSVDGVHRIVGYSPLNAEPLGLFVGIGVDKAAAFAPLNAATLRSLLATLVALALAFGTAWLVARNLIGKPWRRTLRAARRMKEGDLTARVAVIGKGEFADLAAAFNSVADQLVAALSRKDMLLRELSHRVMNSLQVIQSVLRLQERSATAEETRAQLRDAASRVQAVAMTYRRLHELNGTDAVDIGELAAAIAEEISRSLLQSKEQITVECQSRFISPQRAMPFALIVNELLTNAAKHGGNAAMIGLSLQVEGDVVALSVTNARSNDSSRARSGAGFGTRMIKAMVQDLAGNVRQVESVDLFETQITFPVADPQEVQDPQEAKRHMMAQPRTT</sequence>
<keyword evidence="17" id="KW-1185">Reference proteome</keyword>
<organism evidence="16 17">
    <name type="scientific">Phreatobacter cathodiphilus</name>
    <dbReference type="NCBI Taxonomy" id="1868589"/>
    <lineage>
        <taxon>Bacteria</taxon>
        <taxon>Pseudomonadati</taxon>
        <taxon>Pseudomonadota</taxon>
        <taxon>Alphaproteobacteria</taxon>
        <taxon>Hyphomicrobiales</taxon>
        <taxon>Phreatobacteraceae</taxon>
        <taxon>Phreatobacter</taxon>
    </lineage>
</organism>
<dbReference type="PROSITE" id="PS50885">
    <property type="entry name" value="HAMP"/>
    <property type="match status" value="1"/>
</dbReference>
<evidence type="ECO:0000256" key="1">
    <source>
        <dbReference type="ARBA" id="ARBA00000085"/>
    </source>
</evidence>
<protein>
    <recommendedName>
        <fullName evidence="3">histidine kinase</fullName>
        <ecNumber evidence="3">2.7.13.3</ecNumber>
    </recommendedName>
</protein>
<dbReference type="GO" id="GO:0004673">
    <property type="term" value="F:protein histidine kinase activity"/>
    <property type="evidence" value="ECO:0007669"/>
    <property type="project" value="UniProtKB-EC"/>
</dbReference>
<dbReference type="InterPro" id="IPR036890">
    <property type="entry name" value="HATPase_C_sf"/>
</dbReference>
<evidence type="ECO:0000256" key="13">
    <source>
        <dbReference type="SAM" id="MobiDB-lite"/>
    </source>
</evidence>
<comment type="catalytic activity">
    <reaction evidence="1">
        <text>ATP + protein L-histidine = ADP + protein N-phospho-L-histidine.</text>
        <dbReference type="EC" id="2.7.13.3"/>
    </reaction>
</comment>
<keyword evidence="11 14" id="KW-1133">Transmembrane helix</keyword>
<evidence type="ECO:0000259" key="15">
    <source>
        <dbReference type="PROSITE" id="PS50885"/>
    </source>
</evidence>
<dbReference type="SUPFAM" id="SSF55874">
    <property type="entry name" value="ATPase domain of HSP90 chaperone/DNA topoisomerase II/histidine kinase"/>
    <property type="match status" value="1"/>
</dbReference>
<dbReference type="Proteomes" id="UP000237889">
    <property type="component" value="Chromosome"/>
</dbReference>
<evidence type="ECO:0000256" key="5">
    <source>
        <dbReference type="ARBA" id="ARBA00022553"/>
    </source>
</evidence>
<dbReference type="Pfam" id="PF02743">
    <property type="entry name" value="dCache_1"/>
    <property type="match status" value="1"/>
</dbReference>
<dbReference type="KEGG" id="phr:C6569_15880"/>
<dbReference type="Gene3D" id="3.30.565.10">
    <property type="entry name" value="Histidine kinase-like ATPase, C-terminal domain"/>
    <property type="match status" value="1"/>
</dbReference>
<keyword evidence="7 14" id="KW-0812">Transmembrane</keyword>
<evidence type="ECO:0000313" key="16">
    <source>
        <dbReference type="EMBL" id="AVO46413.1"/>
    </source>
</evidence>
<dbReference type="InterPro" id="IPR033479">
    <property type="entry name" value="dCache_1"/>
</dbReference>
<evidence type="ECO:0000256" key="10">
    <source>
        <dbReference type="ARBA" id="ARBA00022840"/>
    </source>
</evidence>
<keyword evidence="6" id="KW-0808">Transferase</keyword>
<evidence type="ECO:0000256" key="3">
    <source>
        <dbReference type="ARBA" id="ARBA00012438"/>
    </source>
</evidence>
<name>A0A2S0NES1_9HYPH</name>
<dbReference type="InterPro" id="IPR011495">
    <property type="entry name" value="Sig_transdc_His_kin_sub2_dim/P"/>
</dbReference>
<gene>
    <name evidence="16" type="ORF">C6569_15880</name>
</gene>
<dbReference type="InterPro" id="IPR003660">
    <property type="entry name" value="HAMP_dom"/>
</dbReference>
<dbReference type="EC" id="2.7.13.3" evidence="3"/>
<dbReference type="CDD" id="cd12914">
    <property type="entry name" value="PDC1_DGC_like"/>
    <property type="match status" value="1"/>
</dbReference>
<dbReference type="OrthoDB" id="341208at2"/>
<dbReference type="Pfam" id="PF00672">
    <property type="entry name" value="HAMP"/>
    <property type="match status" value="1"/>
</dbReference>
<dbReference type="PANTHER" id="PTHR41523">
    <property type="entry name" value="TWO-COMPONENT SYSTEM SENSOR PROTEIN"/>
    <property type="match status" value="1"/>
</dbReference>
<reference evidence="16 17" key="1">
    <citation type="submission" date="2018-03" db="EMBL/GenBank/DDBJ databases">
        <title>Genome sequencing of Phreatobacter sp.</title>
        <authorList>
            <person name="Kim S.-J."/>
            <person name="Heo J."/>
            <person name="Kwon S.-W."/>
        </authorList>
    </citation>
    <scope>NUCLEOTIDE SEQUENCE [LARGE SCALE GENOMIC DNA]</scope>
    <source>
        <strain evidence="16 17">S-12</strain>
    </source>
</reference>
<keyword evidence="10" id="KW-0067">ATP-binding</keyword>
<evidence type="ECO:0000256" key="2">
    <source>
        <dbReference type="ARBA" id="ARBA00004651"/>
    </source>
</evidence>
<evidence type="ECO:0000256" key="11">
    <source>
        <dbReference type="ARBA" id="ARBA00022989"/>
    </source>
</evidence>
<dbReference type="Pfam" id="PF07568">
    <property type="entry name" value="HisKA_2"/>
    <property type="match status" value="1"/>
</dbReference>
<evidence type="ECO:0000256" key="12">
    <source>
        <dbReference type="ARBA" id="ARBA00023136"/>
    </source>
</evidence>
<feature type="region of interest" description="Disordered" evidence="13">
    <location>
        <begin position="549"/>
        <end position="570"/>
    </location>
</feature>
<evidence type="ECO:0000256" key="4">
    <source>
        <dbReference type="ARBA" id="ARBA00022475"/>
    </source>
</evidence>
<dbReference type="Gene3D" id="6.10.340.10">
    <property type="match status" value="1"/>
</dbReference>
<dbReference type="SMART" id="SM00304">
    <property type="entry name" value="HAMP"/>
    <property type="match status" value="1"/>
</dbReference>
<keyword evidence="9" id="KW-0418">Kinase</keyword>
<dbReference type="GO" id="GO:0005886">
    <property type="term" value="C:plasma membrane"/>
    <property type="evidence" value="ECO:0007669"/>
    <property type="project" value="UniProtKB-SubCell"/>
</dbReference>
<feature type="transmembrane region" description="Helical" evidence="14">
    <location>
        <begin position="282"/>
        <end position="300"/>
    </location>
</feature>
<dbReference type="EMBL" id="CP027668">
    <property type="protein sequence ID" value="AVO46413.1"/>
    <property type="molecule type" value="Genomic_DNA"/>
</dbReference>
<keyword evidence="8" id="KW-0547">Nucleotide-binding</keyword>
<accession>A0A2S0NES1</accession>
<dbReference type="AlphaFoldDB" id="A0A2S0NES1"/>
<dbReference type="GO" id="GO:0005524">
    <property type="term" value="F:ATP binding"/>
    <property type="evidence" value="ECO:0007669"/>
    <property type="project" value="UniProtKB-KW"/>
</dbReference>
<evidence type="ECO:0000256" key="8">
    <source>
        <dbReference type="ARBA" id="ARBA00022741"/>
    </source>
</evidence>
<evidence type="ECO:0000256" key="7">
    <source>
        <dbReference type="ARBA" id="ARBA00022692"/>
    </source>
</evidence>
<dbReference type="CDD" id="cd06225">
    <property type="entry name" value="HAMP"/>
    <property type="match status" value="1"/>
</dbReference>
<evidence type="ECO:0000256" key="14">
    <source>
        <dbReference type="SAM" id="Phobius"/>
    </source>
</evidence>
<keyword evidence="12 14" id="KW-0472">Membrane</keyword>
<evidence type="ECO:0000256" key="6">
    <source>
        <dbReference type="ARBA" id="ARBA00022679"/>
    </source>
</evidence>
<comment type="subcellular location">
    <subcellularLocation>
        <location evidence="2">Cell membrane</location>
        <topology evidence="2">Multi-pass membrane protein</topology>
    </subcellularLocation>
</comment>
<dbReference type="Gene3D" id="3.30.450.20">
    <property type="entry name" value="PAS domain"/>
    <property type="match status" value="2"/>
</dbReference>
<keyword evidence="4" id="KW-1003">Cell membrane</keyword>
<dbReference type="PANTHER" id="PTHR41523:SF8">
    <property type="entry name" value="ETHYLENE RESPONSE SENSOR PROTEIN"/>
    <property type="match status" value="1"/>
</dbReference>
<feature type="domain" description="HAMP" evidence="15">
    <location>
        <begin position="302"/>
        <end position="354"/>
    </location>
</feature>
<evidence type="ECO:0000313" key="17">
    <source>
        <dbReference type="Proteomes" id="UP000237889"/>
    </source>
</evidence>
<keyword evidence="5" id="KW-0597">Phosphoprotein</keyword>